<evidence type="ECO:0000313" key="3">
    <source>
        <dbReference type="Proteomes" id="UP001500897"/>
    </source>
</evidence>
<accession>A0ABN2WHK4</accession>
<reference evidence="2 3" key="1">
    <citation type="journal article" date="2019" name="Int. J. Syst. Evol. Microbiol.">
        <title>The Global Catalogue of Microorganisms (GCM) 10K type strain sequencing project: providing services to taxonomists for standard genome sequencing and annotation.</title>
        <authorList>
            <consortium name="The Broad Institute Genomics Platform"/>
            <consortium name="The Broad Institute Genome Sequencing Center for Infectious Disease"/>
            <person name="Wu L."/>
            <person name="Ma J."/>
        </authorList>
    </citation>
    <scope>NUCLEOTIDE SEQUENCE [LARGE SCALE GENOMIC DNA]</scope>
    <source>
        <strain evidence="2 3">JCM 14559</strain>
    </source>
</reference>
<evidence type="ECO:0000313" key="2">
    <source>
        <dbReference type="EMBL" id="GAA2092099.1"/>
    </source>
</evidence>
<sequence>MHGVAVTGLDRATYQHRRLLADYGFTPLAGTDDLVLTARTDSVFLHTRQAVAALRSTGAAVSADAVFDYSSPAAAAAGPNPRIVTPGTGPAADVVIGAHPEHGITAADRSGAPGTAQLLVQQGFYRTPGNPELFALNLSDTNGTRRATDAVAALRAAGLHVSTDLAYEPRRPEEDNSSRAAQAAPAPPAHAGPADPFLTRPAPAAPPKDTAVPERSAPDAGTTAADPFHTRLHPAPAVEGAPDARIAAMVANRQKTLTVIDEILLGLSQQLRDDPDSLDPVAVAATLADTQTMLGGVRQDLEAITAFAPARPRAAARAGRAAVTPALSARAQAARATSVRLGRVTAAQPAEAVRRAEDPRVAYSIHTR</sequence>
<proteinExistence type="predicted"/>
<protein>
    <submittedName>
        <fullName evidence="2">Uncharacterized protein</fullName>
    </submittedName>
</protein>
<feature type="compositionally biased region" description="Basic and acidic residues" evidence="1">
    <location>
        <begin position="167"/>
        <end position="177"/>
    </location>
</feature>
<name>A0ABN2WHK4_9ACTN</name>
<dbReference type="Proteomes" id="UP001500897">
    <property type="component" value="Unassembled WGS sequence"/>
</dbReference>
<dbReference type="EMBL" id="BAAANS010000009">
    <property type="protein sequence ID" value="GAA2092099.1"/>
    <property type="molecule type" value="Genomic_DNA"/>
</dbReference>
<feature type="region of interest" description="Disordered" evidence="1">
    <location>
        <begin position="164"/>
        <end position="236"/>
    </location>
</feature>
<gene>
    <name evidence="2" type="ORF">GCM10009759_17440</name>
</gene>
<organism evidence="2 3">
    <name type="scientific">Kitasatospora saccharophila</name>
    <dbReference type="NCBI Taxonomy" id="407973"/>
    <lineage>
        <taxon>Bacteria</taxon>
        <taxon>Bacillati</taxon>
        <taxon>Actinomycetota</taxon>
        <taxon>Actinomycetes</taxon>
        <taxon>Kitasatosporales</taxon>
        <taxon>Streptomycetaceae</taxon>
        <taxon>Kitasatospora</taxon>
    </lineage>
</organism>
<evidence type="ECO:0000256" key="1">
    <source>
        <dbReference type="SAM" id="MobiDB-lite"/>
    </source>
</evidence>
<keyword evidence="3" id="KW-1185">Reference proteome</keyword>
<comment type="caution">
    <text evidence="2">The sequence shown here is derived from an EMBL/GenBank/DDBJ whole genome shotgun (WGS) entry which is preliminary data.</text>
</comment>
<dbReference type="RefSeq" id="WP_344551351.1">
    <property type="nucleotide sequence ID" value="NZ_BAAANS010000009.1"/>
</dbReference>